<sequence length="134" mass="15640">MPILLFDGHCNLCNAWVNFIVKRDSSSTIRFASLQSLAGRRLLEEHKIDSNYIDSLVLFEEDKVSVSSTAALRILSYLDGWERHLISLTVLPRPLRDLVYRFVANNRYRWFGRREQCIIPSPELSKRFLPDQVD</sequence>
<proteinExistence type="predicted"/>
<dbReference type="PANTHER" id="PTHR33639:SF2">
    <property type="entry name" value="DUF393 DOMAIN-CONTAINING PROTEIN"/>
    <property type="match status" value="1"/>
</dbReference>
<organism evidence="1">
    <name type="scientific">marine metagenome</name>
    <dbReference type="NCBI Taxonomy" id="408172"/>
    <lineage>
        <taxon>unclassified sequences</taxon>
        <taxon>metagenomes</taxon>
        <taxon>ecological metagenomes</taxon>
    </lineage>
</organism>
<name>A0A381WDV5_9ZZZZ</name>
<gene>
    <name evidence="1" type="ORF">METZ01_LOCUS103570</name>
</gene>
<dbReference type="AlphaFoldDB" id="A0A381WDV5"/>
<dbReference type="InterPro" id="IPR007263">
    <property type="entry name" value="DCC1-like"/>
</dbReference>
<evidence type="ECO:0000313" key="1">
    <source>
        <dbReference type="EMBL" id="SVA50716.1"/>
    </source>
</evidence>
<dbReference type="GO" id="GO:0015035">
    <property type="term" value="F:protein-disulfide reductase activity"/>
    <property type="evidence" value="ECO:0007669"/>
    <property type="project" value="InterPro"/>
</dbReference>
<dbReference type="InterPro" id="IPR052927">
    <property type="entry name" value="DCC_oxidoreductase"/>
</dbReference>
<evidence type="ECO:0008006" key="2">
    <source>
        <dbReference type="Google" id="ProtNLM"/>
    </source>
</evidence>
<dbReference type="PANTHER" id="PTHR33639">
    <property type="entry name" value="THIOL-DISULFIDE OXIDOREDUCTASE DCC"/>
    <property type="match status" value="1"/>
</dbReference>
<accession>A0A381WDV5</accession>
<reference evidence="1" key="1">
    <citation type="submission" date="2018-05" db="EMBL/GenBank/DDBJ databases">
        <authorList>
            <person name="Lanie J.A."/>
            <person name="Ng W.-L."/>
            <person name="Kazmierczak K.M."/>
            <person name="Andrzejewski T.M."/>
            <person name="Davidsen T.M."/>
            <person name="Wayne K.J."/>
            <person name="Tettelin H."/>
            <person name="Glass J.I."/>
            <person name="Rusch D."/>
            <person name="Podicherti R."/>
            <person name="Tsui H.-C.T."/>
            <person name="Winkler M.E."/>
        </authorList>
    </citation>
    <scope>NUCLEOTIDE SEQUENCE</scope>
</reference>
<dbReference type="Pfam" id="PF04134">
    <property type="entry name" value="DCC1-like"/>
    <property type="match status" value="1"/>
</dbReference>
<protein>
    <recommendedName>
        <fullName evidence="2">Thiol-disulfide oxidoreductase DCC</fullName>
    </recommendedName>
</protein>
<dbReference type="EMBL" id="UINC01011497">
    <property type="protein sequence ID" value="SVA50716.1"/>
    <property type="molecule type" value="Genomic_DNA"/>
</dbReference>